<keyword evidence="5" id="KW-0445">Lipid transport</keyword>
<dbReference type="PROSITE" id="PS50003">
    <property type="entry name" value="PH_DOMAIN"/>
    <property type="match status" value="1"/>
</dbReference>
<accession>A0A397YVE2</accession>
<dbReference type="PANTHER" id="PTHR10972:SF67">
    <property type="entry name" value="OXYSTEROL-BINDING PROTEIN-RELATED PROTEIN 1D"/>
    <property type="match status" value="1"/>
</dbReference>
<dbReference type="Gene3D" id="2.40.160.120">
    <property type="match status" value="1"/>
</dbReference>
<dbReference type="FunFam" id="3.30.70.3490:FF:000013">
    <property type="entry name" value="Oxysterol-binding protein-related protein 2A"/>
    <property type="match status" value="1"/>
</dbReference>
<organism evidence="9 10">
    <name type="scientific">Brassica campestris</name>
    <name type="common">Field mustard</name>
    <dbReference type="NCBI Taxonomy" id="3711"/>
    <lineage>
        <taxon>Eukaryota</taxon>
        <taxon>Viridiplantae</taxon>
        <taxon>Streptophyta</taxon>
        <taxon>Embryophyta</taxon>
        <taxon>Tracheophyta</taxon>
        <taxon>Spermatophyta</taxon>
        <taxon>Magnoliopsida</taxon>
        <taxon>eudicotyledons</taxon>
        <taxon>Gunneridae</taxon>
        <taxon>Pentapetalae</taxon>
        <taxon>rosids</taxon>
        <taxon>malvids</taxon>
        <taxon>Brassicales</taxon>
        <taxon>Brassicaceae</taxon>
        <taxon>Brassiceae</taxon>
        <taxon>Brassica</taxon>
    </lineage>
</organism>
<protein>
    <recommendedName>
        <fullName evidence="8">PH domain-containing protein</fullName>
    </recommendedName>
</protein>
<evidence type="ECO:0000313" key="10">
    <source>
        <dbReference type="Proteomes" id="UP000264353"/>
    </source>
</evidence>
<evidence type="ECO:0000256" key="7">
    <source>
        <dbReference type="SAM" id="MobiDB-lite"/>
    </source>
</evidence>
<dbReference type="GO" id="GO:0008289">
    <property type="term" value="F:lipid binding"/>
    <property type="evidence" value="ECO:0007669"/>
    <property type="project" value="UniProtKB-KW"/>
</dbReference>
<comment type="similarity">
    <text evidence="2">Belongs to the OSBP family.</text>
</comment>
<evidence type="ECO:0000259" key="8">
    <source>
        <dbReference type="PROSITE" id="PS50003"/>
    </source>
</evidence>
<dbReference type="EMBL" id="CM010633">
    <property type="protein sequence ID" value="RID57439.1"/>
    <property type="molecule type" value="Genomic_DNA"/>
</dbReference>
<evidence type="ECO:0000256" key="2">
    <source>
        <dbReference type="ARBA" id="ARBA00008842"/>
    </source>
</evidence>
<dbReference type="Proteomes" id="UP000264353">
    <property type="component" value="Chromosome A6"/>
</dbReference>
<dbReference type="InterPro" id="IPR037239">
    <property type="entry name" value="OSBP_sf"/>
</dbReference>
<keyword evidence="3" id="KW-0813">Transport</keyword>
<dbReference type="PANTHER" id="PTHR10972">
    <property type="entry name" value="OXYSTEROL-BINDING PROTEIN-RELATED"/>
    <property type="match status" value="1"/>
</dbReference>
<dbReference type="Pfam" id="PF15413">
    <property type="entry name" value="PH_11"/>
    <property type="match status" value="1"/>
</dbReference>
<feature type="domain" description="PH" evidence="8">
    <location>
        <begin position="84"/>
        <end position="224"/>
    </location>
</feature>
<sequence>MNPLCCIAPVSIDDRTNPVIAKPASNHQLGIPPSNHASKPSFSTQASWISQDQLERLSSEDVNLEGKDSTSNGGFFFGNGVGGGAGVAGIMYKWTHYGKGWRARWFELEDGVLSYYKIHGPDKIVMNPAREKGVRVIGEESVRYIRKASFGGSSNKLGAGAGAGASSRPCKPFGEVHLKVSSIRASKSDDKRLTIFTGTKTLHLRCVSRENRATWVEALQVAKDLFPRVPSGDILPCEDAVVSTEKLRERLLQEGIGENLVKDCETIMLSEVSNLQNRLKVLTQKHLILLDTLRQLETEKIELETTVVDETKEHDSCCGQGRRFSDFYSVVSEVSASDSEADNESHDGADVESDEDDVPFFDTNDILSADALRSASYRSREAEGNGSIYDKDSFFSDRLQAPVRIPQYPYVRRRDNLPEPKEKEKPVGLWSIIKENIGKDLSGVCLPVYFNEPLSSLQKCFEDLEYSYLIDRALEWGKQGNELMRLLNIAAFAVSGYASTEGRQCKPFNPLLGETYEADYPDKGLRFFSEKVSHHPMIVACHCEGQGWNFWGDSNIKGKFWGRSIQLDPVGVLTLKFDDGETYQWSKVTTSIYNIILGKLYCDHYGTMRIKGGGNYSCRLKFKEQSVIDRNPRQVHGFVQDNRTGEKVAILIGKWDEAMYYVLGDPTTKPKGYDPMTEAVLLWERDKSPTKTRYNLSPFAISLNEITPGMMDKLPPTDSRLRPDQRHLENGEYEAANAEKLRLEQLQRQARRLQEKGWKPRWFEKDEEGNYRYVGGYWEAREKKAWDKITDIFKKQQQQRNSVSSSS</sequence>
<gene>
    <name evidence="9" type="ORF">BRARA_F00810</name>
</gene>
<dbReference type="Pfam" id="PF01237">
    <property type="entry name" value="Oxysterol_BP"/>
    <property type="match status" value="1"/>
</dbReference>
<dbReference type="InterPro" id="IPR000648">
    <property type="entry name" value="Oxysterol-bd"/>
</dbReference>
<evidence type="ECO:0000256" key="5">
    <source>
        <dbReference type="ARBA" id="ARBA00023055"/>
    </source>
</evidence>
<proteinExistence type="inferred from homology"/>
<dbReference type="SMART" id="SM00233">
    <property type="entry name" value="PH"/>
    <property type="match status" value="1"/>
</dbReference>
<dbReference type="FunFam" id="2.40.160.120:FF:000006">
    <property type="entry name" value="oxysterol-binding protein-related protein 1D isoform X1"/>
    <property type="match status" value="1"/>
</dbReference>
<name>A0A397YVE2_BRACM</name>
<dbReference type="GO" id="GO:0006869">
    <property type="term" value="P:lipid transport"/>
    <property type="evidence" value="ECO:0007669"/>
    <property type="project" value="UniProtKB-KW"/>
</dbReference>
<evidence type="ECO:0000256" key="6">
    <source>
        <dbReference type="ARBA" id="ARBA00023121"/>
    </source>
</evidence>
<dbReference type="SUPFAM" id="SSF144000">
    <property type="entry name" value="Oxysterol-binding protein-like"/>
    <property type="match status" value="1"/>
</dbReference>
<dbReference type="InterPro" id="IPR001849">
    <property type="entry name" value="PH_domain"/>
</dbReference>
<comment type="function">
    <text evidence="1">May be involved in the transport of sterols.</text>
</comment>
<dbReference type="InterPro" id="IPR011993">
    <property type="entry name" value="PH-like_dom_sf"/>
</dbReference>
<feature type="region of interest" description="Disordered" evidence="7">
    <location>
        <begin position="335"/>
        <end position="356"/>
    </location>
</feature>
<evidence type="ECO:0000256" key="1">
    <source>
        <dbReference type="ARBA" id="ARBA00003361"/>
    </source>
</evidence>
<reference evidence="9 10" key="1">
    <citation type="submission" date="2018-06" db="EMBL/GenBank/DDBJ databases">
        <title>WGS assembly of Brassica rapa FPsc.</title>
        <authorList>
            <person name="Bowman J."/>
            <person name="Kohchi T."/>
            <person name="Yamato K."/>
            <person name="Jenkins J."/>
            <person name="Shu S."/>
            <person name="Ishizaki K."/>
            <person name="Yamaoka S."/>
            <person name="Nishihama R."/>
            <person name="Nakamura Y."/>
            <person name="Berger F."/>
            <person name="Adam C."/>
            <person name="Aki S."/>
            <person name="Althoff F."/>
            <person name="Araki T."/>
            <person name="Arteaga-Vazquez M."/>
            <person name="Balasubrmanian S."/>
            <person name="Bauer D."/>
            <person name="Boehm C."/>
            <person name="Briginshaw L."/>
            <person name="Caballero-Perez J."/>
            <person name="Catarino B."/>
            <person name="Chen F."/>
            <person name="Chiyoda S."/>
            <person name="Chovatia M."/>
            <person name="Davies K."/>
            <person name="Delmans M."/>
            <person name="Demura T."/>
            <person name="Dierschke T."/>
            <person name="Dolan L."/>
            <person name="Dorantes-Acosta A."/>
            <person name="Eklund D."/>
            <person name="Florent S."/>
            <person name="Flores-Sandoval E."/>
            <person name="Fujiyama A."/>
            <person name="Fukuzawa H."/>
            <person name="Galik B."/>
            <person name="Grimanelli D."/>
            <person name="Grimwood J."/>
            <person name="Grossniklaus U."/>
            <person name="Hamada T."/>
            <person name="Haseloff J."/>
            <person name="Hetherington A."/>
            <person name="Higo A."/>
            <person name="Hirakawa Y."/>
            <person name="Hundley H."/>
            <person name="Ikeda Y."/>
            <person name="Inoue K."/>
            <person name="Inoue S."/>
            <person name="Ishida S."/>
            <person name="Jia Q."/>
            <person name="Kakita M."/>
            <person name="Kanazawa T."/>
            <person name="Kawai Y."/>
            <person name="Kawashima T."/>
            <person name="Kennedy M."/>
            <person name="Kinose K."/>
            <person name="Kinoshita T."/>
            <person name="Kohara Y."/>
            <person name="Koide E."/>
            <person name="Komatsu K."/>
            <person name="Kopischke S."/>
            <person name="Kubo M."/>
            <person name="Kyozuka J."/>
            <person name="Lagercrantz U."/>
            <person name="Lin S."/>
            <person name="Lindquist E."/>
            <person name="Lipzen A."/>
            <person name="Lu C."/>
            <person name="Luna E."/>
            <person name="Martienssen R."/>
            <person name="Minamino N."/>
            <person name="Mizutani M."/>
            <person name="Mizutani M."/>
            <person name="Mochizuki N."/>
            <person name="Monte I."/>
            <person name="Mosher R."/>
            <person name="Nagasaki H."/>
            <person name="Nakagami H."/>
            <person name="Naramoto S."/>
            <person name="Nishitani K."/>
            <person name="Ohtani M."/>
            <person name="Okamoto T."/>
            <person name="Okumura M."/>
            <person name="Phillips J."/>
            <person name="Pollak B."/>
            <person name="Reinders A."/>
            <person name="Roevekamp M."/>
            <person name="Sano R."/>
            <person name="Sawa S."/>
            <person name="Schmid M."/>
            <person name="Shirakawa M."/>
            <person name="Solano R."/>
            <person name="Spunde A."/>
            <person name="Suetsugu N."/>
            <person name="Sugano S."/>
            <person name="Sugiyama A."/>
            <person name="Sun R."/>
            <person name="Suzuki Y."/>
            <person name="Takenaka M."/>
            <person name="Takezawa D."/>
            <person name="Tomogane H."/>
            <person name="Tsuzuki M."/>
            <person name="Ueda T."/>
            <person name="Umeda M."/>
            <person name="Ward J."/>
            <person name="Watanabe Y."/>
            <person name="Yazaki K."/>
            <person name="Yokoyama R."/>
            <person name="Yoshitake Y."/>
            <person name="Yotsui I."/>
            <person name="Zachgo S."/>
            <person name="Schmutz J."/>
        </authorList>
    </citation>
    <scope>NUCLEOTIDE SEQUENCE [LARGE SCALE GENOMIC DNA]</scope>
    <source>
        <strain evidence="10">cv. B-3</strain>
    </source>
</reference>
<evidence type="ECO:0000256" key="4">
    <source>
        <dbReference type="ARBA" id="ARBA00023054"/>
    </source>
</evidence>
<evidence type="ECO:0000256" key="3">
    <source>
        <dbReference type="ARBA" id="ARBA00022448"/>
    </source>
</evidence>
<keyword evidence="4" id="KW-0175">Coiled coil</keyword>
<dbReference type="AlphaFoldDB" id="A0A397YVE2"/>
<dbReference type="Gene3D" id="2.30.29.30">
    <property type="entry name" value="Pleckstrin-homology domain (PH domain)/Phosphotyrosine-binding domain (PTB)"/>
    <property type="match status" value="1"/>
</dbReference>
<dbReference type="Gene3D" id="3.30.70.3490">
    <property type="match status" value="1"/>
</dbReference>
<dbReference type="SUPFAM" id="SSF50729">
    <property type="entry name" value="PH domain-like"/>
    <property type="match status" value="1"/>
</dbReference>
<feature type="region of interest" description="Disordered" evidence="7">
    <location>
        <begin position="23"/>
        <end position="42"/>
    </location>
</feature>
<evidence type="ECO:0000313" key="9">
    <source>
        <dbReference type="EMBL" id="RID57439.1"/>
    </source>
</evidence>
<keyword evidence="6" id="KW-0446">Lipid-binding</keyword>